<comment type="catalytic activity">
    <reaction evidence="16 17">
        <text>di-trans,octa-cis-undecaprenyl diphosphate + H2O = di-trans,octa-cis-undecaprenyl phosphate + phosphate + H(+)</text>
        <dbReference type="Rhea" id="RHEA:28094"/>
        <dbReference type="ChEBI" id="CHEBI:15377"/>
        <dbReference type="ChEBI" id="CHEBI:15378"/>
        <dbReference type="ChEBI" id="CHEBI:43474"/>
        <dbReference type="ChEBI" id="CHEBI:58405"/>
        <dbReference type="ChEBI" id="CHEBI:60392"/>
        <dbReference type="EC" id="3.6.1.27"/>
    </reaction>
</comment>
<comment type="similarity">
    <text evidence="2 17">Belongs to the UppP family.</text>
</comment>
<keyword evidence="10 17" id="KW-1133">Transmembrane helix</keyword>
<keyword evidence="5 17" id="KW-1003">Cell membrane</keyword>
<feature type="transmembrane region" description="Helical" evidence="17">
    <location>
        <begin position="116"/>
        <end position="133"/>
    </location>
</feature>
<dbReference type="HAMAP" id="MF_01006">
    <property type="entry name" value="Undec_diphosphatase"/>
    <property type="match status" value="1"/>
</dbReference>
<dbReference type="EC" id="3.6.1.27" evidence="3 17"/>
<evidence type="ECO:0000256" key="8">
    <source>
        <dbReference type="ARBA" id="ARBA00022960"/>
    </source>
</evidence>
<evidence type="ECO:0000256" key="3">
    <source>
        <dbReference type="ARBA" id="ARBA00012374"/>
    </source>
</evidence>
<evidence type="ECO:0000313" key="18">
    <source>
        <dbReference type="EMBL" id="MBE3001065.1"/>
    </source>
</evidence>
<keyword evidence="12 17" id="KW-0046">Antibiotic resistance</keyword>
<dbReference type="NCBIfam" id="NF001392">
    <property type="entry name" value="PRK00281.2-1"/>
    <property type="match status" value="1"/>
</dbReference>
<evidence type="ECO:0000256" key="17">
    <source>
        <dbReference type="HAMAP-Rule" id="MF_01006"/>
    </source>
</evidence>
<dbReference type="RefSeq" id="WP_193123663.1">
    <property type="nucleotide sequence ID" value="NZ_JADBGI010000020.1"/>
</dbReference>
<feature type="transmembrane region" description="Helical" evidence="17">
    <location>
        <begin position="251"/>
        <end position="270"/>
    </location>
</feature>
<keyword evidence="8 17" id="KW-0133">Cell shape</keyword>
<dbReference type="NCBIfam" id="TIGR00753">
    <property type="entry name" value="undec_PP_bacA"/>
    <property type="match status" value="1"/>
</dbReference>
<comment type="subcellular location">
    <subcellularLocation>
        <location evidence="1 17">Cell membrane</location>
        <topology evidence="1 17">Multi-pass membrane protein</topology>
    </subcellularLocation>
</comment>
<evidence type="ECO:0000256" key="13">
    <source>
        <dbReference type="ARBA" id="ARBA00023316"/>
    </source>
</evidence>
<keyword evidence="9 17" id="KW-0573">Peptidoglycan synthesis</keyword>
<feature type="transmembrane region" description="Helical" evidence="17">
    <location>
        <begin position="216"/>
        <end position="239"/>
    </location>
</feature>
<comment type="function">
    <text evidence="17">Catalyzes the dephosphorylation of undecaprenyl diphosphate (UPP). Confers resistance to bacitracin.</text>
</comment>
<feature type="transmembrane region" description="Helical" evidence="17">
    <location>
        <begin position="40"/>
        <end position="59"/>
    </location>
</feature>
<evidence type="ECO:0000256" key="1">
    <source>
        <dbReference type="ARBA" id="ARBA00004651"/>
    </source>
</evidence>
<keyword evidence="19" id="KW-1185">Reference proteome</keyword>
<name>A0ABR9PB63_9ACTN</name>
<gene>
    <name evidence="17" type="primary">uppP</name>
    <name evidence="18" type="ORF">IDM40_20560</name>
</gene>
<accession>A0ABR9PB63</accession>
<protein>
    <recommendedName>
        <fullName evidence="4 17">Undecaprenyl-diphosphatase</fullName>
        <ecNumber evidence="3 17">3.6.1.27</ecNumber>
    </recommendedName>
    <alternativeName>
        <fullName evidence="15 17">Bacitracin resistance protein</fullName>
    </alternativeName>
    <alternativeName>
        <fullName evidence="14 17">Undecaprenyl pyrophosphate phosphatase</fullName>
    </alternativeName>
</protein>
<keyword evidence="13 17" id="KW-0961">Cell wall biogenesis/degradation</keyword>
<proteinExistence type="inferred from homology"/>
<dbReference type="EMBL" id="JADBGI010000020">
    <property type="protein sequence ID" value="MBE3001065.1"/>
    <property type="molecule type" value="Genomic_DNA"/>
</dbReference>
<keyword evidence="6 17" id="KW-0812">Transmembrane</keyword>
<dbReference type="PANTHER" id="PTHR30622">
    <property type="entry name" value="UNDECAPRENYL-DIPHOSPHATASE"/>
    <property type="match status" value="1"/>
</dbReference>
<dbReference type="PANTHER" id="PTHR30622:SF4">
    <property type="entry name" value="UNDECAPRENYL-DIPHOSPHATASE"/>
    <property type="match status" value="1"/>
</dbReference>
<evidence type="ECO:0000256" key="10">
    <source>
        <dbReference type="ARBA" id="ARBA00022989"/>
    </source>
</evidence>
<reference evidence="18 19" key="1">
    <citation type="submission" date="2020-09" db="EMBL/GenBank/DDBJ databases">
        <title>Diversity and distribution of actinomycetes associated with coral in the coast of Hainan.</title>
        <authorList>
            <person name="Li F."/>
        </authorList>
    </citation>
    <scope>NUCLEOTIDE SEQUENCE [LARGE SCALE GENOMIC DNA]</scope>
    <source>
        <strain evidence="18 19">HNM0947</strain>
    </source>
</reference>
<comment type="miscellaneous">
    <text evidence="17">Bacitracin is thought to be involved in the inhibition of peptidoglycan synthesis by sequestering undecaprenyl diphosphate, thereby reducing the pool of lipid carrier available.</text>
</comment>
<evidence type="ECO:0000256" key="5">
    <source>
        <dbReference type="ARBA" id="ARBA00022475"/>
    </source>
</evidence>
<sequence>MSILEAVVLGLIQGLTEFLPVSSSAHLRVFAAFFNWPDPGAAFTAVSQIGTELAVVIYFRKRVWAIISTWCRSLFDRGLRSDMNARMGWYIILATIPIGILGLTLEDHIEGVFRDLRLIALSLIVFGVVLGVVDRMARRERELQDLTLARGLGFGFAQTLALIPGVSRSGATITGGRLLGFTRPAAAEFAFLLAMPAVFASGFYKMLDIGGNEYAGWGATIIGTLVALVVGYVVIAWLMRFIQTHSFMPFVYYRVALGVLILVLVQYGVLAPEGGAGVGGA</sequence>
<evidence type="ECO:0000256" key="4">
    <source>
        <dbReference type="ARBA" id="ARBA00021581"/>
    </source>
</evidence>
<evidence type="ECO:0000313" key="19">
    <source>
        <dbReference type="Proteomes" id="UP000806528"/>
    </source>
</evidence>
<evidence type="ECO:0000256" key="12">
    <source>
        <dbReference type="ARBA" id="ARBA00023251"/>
    </source>
</evidence>
<evidence type="ECO:0000256" key="9">
    <source>
        <dbReference type="ARBA" id="ARBA00022984"/>
    </source>
</evidence>
<dbReference type="InterPro" id="IPR003824">
    <property type="entry name" value="UppP"/>
</dbReference>
<keyword evidence="7 17" id="KW-0378">Hydrolase</keyword>
<dbReference type="Pfam" id="PF02673">
    <property type="entry name" value="BacA"/>
    <property type="match status" value="1"/>
</dbReference>
<feature type="transmembrane region" description="Helical" evidence="17">
    <location>
        <begin position="87"/>
        <end position="104"/>
    </location>
</feature>
<comment type="caution">
    <text evidence="18">The sequence shown here is derived from an EMBL/GenBank/DDBJ whole genome shotgun (WGS) entry which is preliminary data.</text>
</comment>
<evidence type="ECO:0000256" key="6">
    <source>
        <dbReference type="ARBA" id="ARBA00022692"/>
    </source>
</evidence>
<evidence type="ECO:0000256" key="16">
    <source>
        <dbReference type="ARBA" id="ARBA00047594"/>
    </source>
</evidence>
<evidence type="ECO:0000256" key="14">
    <source>
        <dbReference type="ARBA" id="ARBA00032707"/>
    </source>
</evidence>
<feature type="transmembrane region" description="Helical" evidence="17">
    <location>
        <begin position="185"/>
        <end position="204"/>
    </location>
</feature>
<evidence type="ECO:0000256" key="15">
    <source>
        <dbReference type="ARBA" id="ARBA00032932"/>
    </source>
</evidence>
<dbReference type="Proteomes" id="UP000806528">
    <property type="component" value="Unassembled WGS sequence"/>
</dbReference>
<evidence type="ECO:0000256" key="11">
    <source>
        <dbReference type="ARBA" id="ARBA00023136"/>
    </source>
</evidence>
<organism evidence="18 19">
    <name type="scientific">Nocardiopsis coralli</name>
    <dbReference type="NCBI Taxonomy" id="2772213"/>
    <lineage>
        <taxon>Bacteria</taxon>
        <taxon>Bacillati</taxon>
        <taxon>Actinomycetota</taxon>
        <taxon>Actinomycetes</taxon>
        <taxon>Streptosporangiales</taxon>
        <taxon>Nocardiopsidaceae</taxon>
        <taxon>Nocardiopsis</taxon>
    </lineage>
</organism>
<dbReference type="GO" id="GO:0050380">
    <property type="term" value="F:undecaprenyl-diphosphatase activity"/>
    <property type="evidence" value="ECO:0007669"/>
    <property type="project" value="UniProtKB-EC"/>
</dbReference>
<keyword evidence="11 17" id="KW-0472">Membrane</keyword>
<evidence type="ECO:0000256" key="2">
    <source>
        <dbReference type="ARBA" id="ARBA00010621"/>
    </source>
</evidence>
<evidence type="ECO:0000256" key="7">
    <source>
        <dbReference type="ARBA" id="ARBA00022801"/>
    </source>
</evidence>